<organism evidence="1 2">
    <name type="scientific">Pyronema omphalodes (strain CBS 100304)</name>
    <name type="common">Pyronema confluens</name>
    <dbReference type="NCBI Taxonomy" id="1076935"/>
    <lineage>
        <taxon>Eukaryota</taxon>
        <taxon>Fungi</taxon>
        <taxon>Dikarya</taxon>
        <taxon>Ascomycota</taxon>
        <taxon>Pezizomycotina</taxon>
        <taxon>Pezizomycetes</taxon>
        <taxon>Pezizales</taxon>
        <taxon>Pyronemataceae</taxon>
        <taxon>Pyronema</taxon>
    </lineage>
</organism>
<sequence length="93" mass="11058">MVHPVDGSRPEVEKLFDLNFDVMYLCFEYVNEDDLKNMALVCKKISQHALRYMHTHLTWVLHDNTLYAPIPEKLDQIQETVICRRQKANVFHL</sequence>
<proteinExistence type="predicted"/>
<name>U4L0B0_PYROM</name>
<keyword evidence="2" id="KW-1185">Reference proteome</keyword>
<reference evidence="1 2" key="1">
    <citation type="journal article" date="2013" name="PLoS Genet.">
        <title>The genome and development-dependent transcriptomes of Pyronema confluens: a window into fungal evolution.</title>
        <authorList>
            <person name="Traeger S."/>
            <person name="Altegoer F."/>
            <person name="Freitag M."/>
            <person name="Gabaldon T."/>
            <person name="Kempken F."/>
            <person name="Kumar A."/>
            <person name="Marcet-Houben M."/>
            <person name="Poggeler S."/>
            <person name="Stajich J.E."/>
            <person name="Nowrousian M."/>
        </authorList>
    </citation>
    <scope>NUCLEOTIDE SEQUENCE [LARGE SCALE GENOMIC DNA]</scope>
    <source>
        <strain evidence="2">CBS 100304</strain>
        <tissue evidence="1">Vegetative mycelium</tissue>
    </source>
</reference>
<accession>U4L0B0</accession>
<gene>
    <name evidence="1" type="ORF">PCON_07208</name>
</gene>
<evidence type="ECO:0000313" key="2">
    <source>
        <dbReference type="Proteomes" id="UP000018144"/>
    </source>
</evidence>
<dbReference type="Proteomes" id="UP000018144">
    <property type="component" value="Unassembled WGS sequence"/>
</dbReference>
<evidence type="ECO:0000313" key="1">
    <source>
        <dbReference type="EMBL" id="CCX07619.1"/>
    </source>
</evidence>
<dbReference type="OrthoDB" id="2899243at2759"/>
<dbReference type="AlphaFoldDB" id="U4L0B0"/>
<protein>
    <recommendedName>
        <fullName evidence="3">F-box domain-containing protein</fullName>
    </recommendedName>
</protein>
<dbReference type="EMBL" id="HF935357">
    <property type="protein sequence ID" value="CCX07619.1"/>
    <property type="molecule type" value="Genomic_DNA"/>
</dbReference>
<evidence type="ECO:0008006" key="3">
    <source>
        <dbReference type="Google" id="ProtNLM"/>
    </source>
</evidence>